<evidence type="ECO:0000313" key="4">
    <source>
        <dbReference type="Proteomes" id="UP000257109"/>
    </source>
</evidence>
<dbReference type="InterPro" id="IPR041577">
    <property type="entry name" value="RT_RNaseH_2"/>
</dbReference>
<dbReference type="InterPro" id="IPR053134">
    <property type="entry name" value="RNA-dir_DNA_polymerase"/>
</dbReference>
<evidence type="ECO:0000313" key="3">
    <source>
        <dbReference type="EMBL" id="RDX66999.1"/>
    </source>
</evidence>
<dbReference type="InterPro" id="IPR021109">
    <property type="entry name" value="Peptidase_aspartic_dom_sf"/>
</dbReference>
<feature type="non-terminal residue" evidence="3">
    <location>
        <position position="1"/>
    </location>
</feature>
<name>A0A371EM62_MUCPR</name>
<dbReference type="CDD" id="cd01647">
    <property type="entry name" value="RT_LTR"/>
    <property type="match status" value="1"/>
</dbReference>
<sequence>MPWKYDAEVKKESSSVTNIVENRGITRSEKIYAPESLRRKYPVETSTNFGNKESAKGEEHETGKVPNEESTKFLKFISQSEYELIDQLKQTPANISLLTLLMNFESHRKLLMKVLNEVHVDKNISLDKFGAIVNNIMVNNYLAFSDEEIPIKGKGHNRALNISVKCLGHLLTRVLIDNGSSLNVMPKATLENFPYDRTKVKSNAIIVRAFGESKREVMGELEIPVQIGPFKFQISFQIMDIKPVYSFLLGRPWIHASSPIPSSLHQKLKRLIVSYPQSTKHVETVEEALETTFQSLEIANTTLAKDEPRKGKVLRPMMAAARMMIKKGFRVGQGLGKNLHGISKPIELRVNLGRKGLGYWPETPRMKPYRQYHQVEEAVVEEKSPESLVRSCSLQEETNNWTVQEVPMTYVLNLVNQSNGEGTSQEPPIKEVKVGRAMSLDDRNELVQLLTKYVDIFAWSYKDMPGLDNEIVEHRIPMEPNCPPVKQKLRRMNPKTSLKIKEEMKKQLEAEFLTIAKYPQWVANIVPVPKKDRKVKMFVGYRDLNKASPKDKFALPHIDVLVDNKAKHGCFSFMDGFSRYNQIRMALEDMEKITYITQWGTFCYKVMLFRLKNVGATYQRAMVALFHDMMHKEVEVYVDDMITKSKMDREHIRDLRKLFERLRKYRLHLNPIKYTFGVKSGKLLGFIVSKKGIEVDPDKVKAIQEMLPPQTKKEIRGFLGSKIHIPTNNHLQSYFQTLIENQKTEWNEHCQKAFEDIKQYLKEPHVLVLPIFGRSLIMYLTVLEESMGCVLGQHDESGKKE</sequence>
<dbReference type="Gene3D" id="3.30.70.270">
    <property type="match status" value="2"/>
</dbReference>
<dbReference type="Gene3D" id="3.10.10.10">
    <property type="entry name" value="HIV Type 1 Reverse Transcriptase, subunit A, domain 1"/>
    <property type="match status" value="1"/>
</dbReference>
<dbReference type="InterPro" id="IPR043502">
    <property type="entry name" value="DNA/RNA_pol_sf"/>
</dbReference>
<organism evidence="3 4">
    <name type="scientific">Mucuna pruriens</name>
    <name type="common">Velvet bean</name>
    <name type="synonym">Dolichos pruriens</name>
    <dbReference type="NCBI Taxonomy" id="157652"/>
    <lineage>
        <taxon>Eukaryota</taxon>
        <taxon>Viridiplantae</taxon>
        <taxon>Streptophyta</taxon>
        <taxon>Embryophyta</taxon>
        <taxon>Tracheophyta</taxon>
        <taxon>Spermatophyta</taxon>
        <taxon>Magnoliopsida</taxon>
        <taxon>eudicotyledons</taxon>
        <taxon>Gunneridae</taxon>
        <taxon>Pentapetalae</taxon>
        <taxon>rosids</taxon>
        <taxon>fabids</taxon>
        <taxon>Fabales</taxon>
        <taxon>Fabaceae</taxon>
        <taxon>Papilionoideae</taxon>
        <taxon>50 kb inversion clade</taxon>
        <taxon>NPAAA clade</taxon>
        <taxon>indigoferoid/millettioid clade</taxon>
        <taxon>Phaseoleae</taxon>
        <taxon>Mucuna</taxon>
    </lineage>
</organism>
<feature type="compositionally biased region" description="Basic and acidic residues" evidence="1">
    <location>
        <begin position="53"/>
        <end position="65"/>
    </location>
</feature>
<dbReference type="CDD" id="cd00303">
    <property type="entry name" value="retropepsin_like"/>
    <property type="match status" value="1"/>
</dbReference>
<dbReference type="OrthoDB" id="101614at2759"/>
<dbReference type="PANTHER" id="PTHR24559">
    <property type="entry name" value="TRANSPOSON TY3-I GAG-POL POLYPROTEIN"/>
    <property type="match status" value="1"/>
</dbReference>
<dbReference type="Gene3D" id="2.40.70.10">
    <property type="entry name" value="Acid Proteases"/>
    <property type="match status" value="1"/>
</dbReference>
<dbReference type="AlphaFoldDB" id="A0A371EM62"/>
<dbReference type="PROSITE" id="PS50174">
    <property type="entry name" value="G_PATCH"/>
    <property type="match status" value="1"/>
</dbReference>
<feature type="region of interest" description="Disordered" evidence="1">
    <location>
        <begin position="43"/>
        <end position="65"/>
    </location>
</feature>
<dbReference type="Pfam" id="PF01585">
    <property type="entry name" value="G-patch"/>
    <property type="match status" value="1"/>
</dbReference>
<dbReference type="EMBL" id="QJKJ01013164">
    <property type="protein sequence ID" value="RDX66999.1"/>
    <property type="molecule type" value="Genomic_DNA"/>
</dbReference>
<protein>
    <recommendedName>
        <fullName evidence="2">G-patch domain-containing protein</fullName>
    </recommendedName>
</protein>
<dbReference type="InterPro" id="IPR000477">
    <property type="entry name" value="RT_dom"/>
</dbReference>
<dbReference type="Proteomes" id="UP000257109">
    <property type="component" value="Unassembled WGS sequence"/>
</dbReference>
<dbReference type="SMART" id="SM00443">
    <property type="entry name" value="G_patch"/>
    <property type="match status" value="1"/>
</dbReference>
<accession>A0A371EM62</accession>
<feature type="domain" description="G-patch" evidence="2">
    <location>
        <begin position="316"/>
        <end position="362"/>
    </location>
</feature>
<dbReference type="InterPro" id="IPR043128">
    <property type="entry name" value="Rev_trsase/Diguanyl_cyclase"/>
</dbReference>
<comment type="caution">
    <text evidence="3">The sequence shown here is derived from an EMBL/GenBank/DDBJ whole genome shotgun (WGS) entry which is preliminary data.</text>
</comment>
<dbReference type="GO" id="GO:0003676">
    <property type="term" value="F:nucleic acid binding"/>
    <property type="evidence" value="ECO:0007669"/>
    <property type="project" value="InterPro"/>
</dbReference>
<dbReference type="PANTHER" id="PTHR24559:SF457">
    <property type="entry name" value="RNA-DIRECTED DNA POLYMERASE HOMOLOG"/>
    <property type="match status" value="1"/>
</dbReference>
<dbReference type="SUPFAM" id="SSF56672">
    <property type="entry name" value="DNA/RNA polymerases"/>
    <property type="match status" value="1"/>
</dbReference>
<dbReference type="InterPro" id="IPR000467">
    <property type="entry name" value="G_patch_dom"/>
</dbReference>
<gene>
    <name evidence="3" type="ORF">CR513_54181</name>
</gene>
<keyword evidence="4" id="KW-1185">Reference proteome</keyword>
<evidence type="ECO:0000256" key="1">
    <source>
        <dbReference type="SAM" id="MobiDB-lite"/>
    </source>
</evidence>
<evidence type="ECO:0000259" key="2">
    <source>
        <dbReference type="PROSITE" id="PS50174"/>
    </source>
</evidence>
<proteinExistence type="predicted"/>
<dbReference type="SUPFAM" id="SSF50630">
    <property type="entry name" value="Acid proteases"/>
    <property type="match status" value="1"/>
</dbReference>
<reference evidence="3" key="1">
    <citation type="submission" date="2018-05" db="EMBL/GenBank/DDBJ databases">
        <title>Draft genome of Mucuna pruriens seed.</title>
        <authorList>
            <person name="Nnadi N.E."/>
            <person name="Vos R."/>
            <person name="Hasami M.H."/>
            <person name="Devisetty U.K."/>
            <person name="Aguiy J.C."/>
        </authorList>
    </citation>
    <scope>NUCLEOTIDE SEQUENCE [LARGE SCALE GENOMIC DNA]</scope>
    <source>
        <strain evidence="3">JCA_2017</strain>
    </source>
</reference>
<dbReference type="Pfam" id="PF17919">
    <property type="entry name" value="RT_RNaseH_2"/>
    <property type="match status" value="1"/>
</dbReference>
<dbReference type="Pfam" id="PF00078">
    <property type="entry name" value="RVT_1"/>
    <property type="match status" value="1"/>
</dbReference>